<reference evidence="5 6" key="1">
    <citation type="journal article" date="1992" name="Lakartidningen">
        <title>[Penicillin V and not amoxicillin is the first choice preparation in acute otitis].</title>
        <authorList>
            <person name="Kamme C."/>
            <person name="Lundgren K."/>
            <person name="Prellner K."/>
        </authorList>
    </citation>
    <scope>NUCLEOTIDE SEQUENCE [LARGE SCALE GENOMIC DNA]</scope>
    <source>
        <strain evidence="5 6">W1</strain>
    </source>
</reference>
<dbReference type="EMBL" id="SAXT01000006">
    <property type="protein sequence ID" value="TXJ11204.1"/>
    <property type="molecule type" value="Genomic_DNA"/>
</dbReference>
<dbReference type="SUPFAM" id="SSF48403">
    <property type="entry name" value="Ankyrin repeat"/>
    <property type="match status" value="1"/>
</dbReference>
<dbReference type="InterPro" id="IPR002110">
    <property type="entry name" value="Ankyrin_rpt"/>
</dbReference>
<proteinExistence type="predicted"/>
<dbReference type="RefSeq" id="WP_147759061.1">
    <property type="nucleotide sequence ID" value="NZ_SAXT01000006.1"/>
</dbReference>
<feature type="transmembrane region" description="Helical" evidence="4">
    <location>
        <begin position="6"/>
        <end position="25"/>
    </location>
</feature>
<dbReference type="GO" id="GO:0004842">
    <property type="term" value="F:ubiquitin-protein transferase activity"/>
    <property type="evidence" value="ECO:0007669"/>
    <property type="project" value="TreeGrafter"/>
</dbReference>
<dbReference type="PANTHER" id="PTHR24171:SF8">
    <property type="entry name" value="BRCA1-ASSOCIATED RING DOMAIN PROTEIN 1"/>
    <property type="match status" value="1"/>
</dbReference>
<dbReference type="PANTHER" id="PTHR24171">
    <property type="entry name" value="ANKYRIN REPEAT DOMAIN-CONTAINING PROTEIN 39-RELATED"/>
    <property type="match status" value="1"/>
</dbReference>
<evidence type="ECO:0000256" key="4">
    <source>
        <dbReference type="SAM" id="Phobius"/>
    </source>
</evidence>
<sequence>MNLNTLIIVIIFVIIISLPALKKMFKNIRIDNSSNIHTACLYGDLRKIREFLNSGININSKDFGNKTPLMYAAEDGATEIIDYLLKNGANINDIDIRGDSSLIIALKNNNIKAAKFLIERGADLSIINEEDKTALTIAKDIDSKEIIELINIKTN</sequence>
<protein>
    <submittedName>
        <fullName evidence="5">Ankyrin repeat domain-containing protein</fullName>
    </submittedName>
</protein>
<dbReference type="SMART" id="SM00248">
    <property type="entry name" value="ANK"/>
    <property type="match status" value="3"/>
</dbReference>
<dbReference type="InterPro" id="IPR036770">
    <property type="entry name" value="Ankyrin_rpt-contain_sf"/>
</dbReference>
<dbReference type="Proteomes" id="UP000325116">
    <property type="component" value="Unassembled WGS sequence"/>
</dbReference>
<gene>
    <name evidence="5" type="ORF">EPJ80_11340</name>
</gene>
<keyword evidence="4" id="KW-0812">Transmembrane</keyword>
<dbReference type="Gene3D" id="1.25.40.20">
    <property type="entry name" value="Ankyrin repeat-containing domain"/>
    <property type="match status" value="1"/>
</dbReference>
<dbReference type="PROSITE" id="PS50297">
    <property type="entry name" value="ANK_REP_REGION"/>
    <property type="match status" value="2"/>
</dbReference>
<keyword evidence="1" id="KW-0677">Repeat</keyword>
<dbReference type="PROSITE" id="PS50088">
    <property type="entry name" value="ANK_REPEAT"/>
    <property type="match status" value="3"/>
</dbReference>
<dbReference type="Pfam" id="PF12796">
    <property type="entry name" value="Ank_2"/>
    <property type="match status" value="1"/>
</dbReference>
<evidence type="ECO:0000256" key="3">
    <source>
        <dbReference type="PROSITE-ProRule" id="PRU00023"/>
    </source>
</evidence>
<name>A0A5C8CC88_9SPIR</name>
<evidence type="ECO:0000313" key="6">
    <source>
        <dbReference type="Proteomes" id="UP000325116"/>
    </source>
</evidence>
<keyword evidence="2 3" id="KW-0040">ANK repeat</keyword>
<accession>A0A5C8CC88</accession>
<feature type="repeat" description="ANK" evidence="3">
    <location>
        <begin position="64"/>
        <end position="96"/>
    </location>
</feature>
<evidence type="ECO:0000313" key="5">
    <source>
        <dbReference type="EMBL" id="TXJ11204.1"/>
    </source>
</evidence>
<feature type="repeat" description="ANK" evidence="3">
    <location>
        <begin position="31"/>
        <end position="63"/>
    </location>
</feature>
<keyword evidence="4" id="KW-1133">Transmembrane helix</keyword>
<dbReference type="AlphaFoldDB" id="A0A5C8CC88"/>
<evidence type="ECO:0000256" key="1">
    <source>
        <dbReference type="ARBA" id="ARBA00022737"/>
    </source>
</evidence>
<evidence type="ECO:0000256" key="2">
    <source>
        <dbReference type="ARBA" id="ARBA00023043"/>
    </source>
</evidence>
<feature type="repeat" description="ANK" evidence="3">
    <location>
        <begin position="97"/>
        <end position="129"/>
    </location>
</feature>
<dbReference type="GO" id="GO:0085020">
    <property type="term" value="P:protein K6-linked ubiquitination"/>
    <property type="evidence" value="ECO:0007669"/>
    <property type="project" value="TreeGrafter"/>
</dbReference>
<keyword evidence="4" id="KW-0472">Membrane</keyword>
<organism evidence="5 6">
    <name type="scientific">Brachyspira aalborgi</name>
    <dbReference type="NCBI Taxonomy" id="29522"/>
    <lineage>
        <taxon>Bacteria</taxon>
        <taxon>Pseudomonadati</taxon>
        <taxon>Spirochaetota</taxon>
        <taxon>Spirochaetia</taxon>
        <taxon>Brachyspirales</taxon>
        <taxon>Brachyspiraceae</taxon>
        <taxon>Brachyspira</taxon>
    </lineage>
</organism>
<comment type="caution">
    <text evidence="5">The sequence shown here is derived from an EMBL/GenBank/DDBJ whole genome shotgun (WGS) entry which is preliminary data.</text>
</comment>